<name>A0ABV6BBZ7_9GAMM</name>
<protein>
    <submittedName>
        <fullName evidence="5">HD domain-containing phosphohydrolase</fullName>
    </submittedName>
</protein>
<evidence type="ECO:0000256" key="1">
    <source>
        <dbReference type="PROSITE-ProRule" id="PRU00169"/>
    </source>
</evidence>
<evidence type="ECO:0000259" key="3">
    <source>
        <dbReference type="PROSITE" id="PS50110"/>
    </source>
</evidence>
<dbReference type="SMART" id="SM00448">
    <property type="entry name" value="REC"/>
    <property type="match status" value="1"/>
</dbReference>
<keyword evidence="2" id="KW-0175">Coiled coil</keyword>
<dbReference type="Gene3D" id="1.10.3210.10">
    <property type="entry name" value="Hypothetical protein af1432"/>
    <property type="match status" value="1"/>
</dbReference>
<keyword evidence="6" id="KW-1185">Reference proteome</keyword>
<dbReference type="PROSITE" id="PS50110">
    <property type="entry name" value="RESPONSE_REGULATORY"/>
    <property type="match status" value="1"/>
</dbReference>
<dbReference type="InterPro" id="IPR003607">
    <property type="entry name" value="HD/PDEase_dom"/>
</dbReference>
<proteinExistence type="predicted"/>
<feature type="coiled-coil region" evidence="2">
    <location>
        <begin position="134"/>
        <end position="183"/>
    </location>
</feature>
<reference evidence="5 6" key="1">
    <citation type="submission" date="2024-09" db="EMBL/GenBank/DDBJ databases">
        <authorList>
            <person name="Sun Q."/>
            <person name="Mori K."/>
        </authorList>
    </citation>
    <scope>NUCLEOTIDE SEQUENCE [LARGE SCALE GENOMIC DNA]</scope>
    <source>
        <strain evidence="5 6">KCTC 23315</strain>
    </source>
</reference>
<dbReference type="SUPFAM" id="SSF109604">
    <property type="entry name" value="HD-domain/PDEase-like"/>
    <property type="match status" value="1"/>
</dbReference>
<accession>A0ABV6BBZ7</accession>
<dbReference type="InterPro" id="IPR011006">
    <property type="entry name" value="CheY-like_superfamily"/>
</dbReference>
<dbReference type="InterPro" id="IPR052020">
    <property type="entry name" value="Cyclic_di-GMP/3'3'-cGAMP_PDE"/>
</dbReference>
<dbReference type="Gene3D" id="3.40.50.2300">
    <property type="match status" value="1"/>
</dbReference>
<evidence type="ECO:0000313" key="5">
    <source>
        <dbReference type="EMBL" id="MFC0048327.1"/>
    </source>
</evidence>
<dbReference type="Pfam" id="PF00072">
    <property type="entry name" value="Response_reg"/>
    <property type="match status" value="1"/>
</dbReference>
<evidence type="ECO:0000313" key="6">
    <source>
        <dbReference type="Proteomes" id="UP001589813"/>
    </source>
</evidence>
<feature type="modified residue" description="4-aspartylphosphate" evidence="1">
    <location>
        <position position="59"/>
    </location>
</feature>
<dbReference type="RefSeq" id="WP_377242409.1">
    <property type="nucleotide sequence ID" value="NZ_JBHLXP010000001.1"/>
</dbReference>
<feature type="domain" description="HD-GYP" evidence="4">
    <location>
        <begin position="180"/>
        <end position="376"/>
    </location>
</feature>
<dbReference type="PROSITE" id="PS51832">
    <property type="entry name" value="HD_GYP"/>
    <property type="match status" value="1"/>
</dbReference>
<dbReference type="InterPro" id="IPR037522">
    <property type="entry name" value="HD_GYP_dom"/>
</dbReference>
<organism evidence="5 6">
    <name type="scientific">Rheinheimera tilapiae</name>
    <dbReference type="NCBI Taxonomy" id="875043"/>
    <lineage>
        <taxon>Bacteria</taxon>
        <taxon>Pseudomonadati</taxon>
        <taxon>Pseudomonadota</taxon>
        <taxon>Gammaproteobacteria</taxon>
        <taxon>Chromatiales</taxon>
        <taxon>Chromatiaceae</taxon>
        <taxon>Rheinheimera</taxon>
    </lineage>
</organism>
<evidence type="ECO:0000259" key="4">
    <source>
        <dbReference type="PROSITE" id="PS51832"/>
    </source>
</evidence>
<dbReference type="InterPro" id="IPR001789">
    <property type="entry name" value="Sig_transdc_resp-reg_receiver"/>
</dbReference>
<dbReference type="SUPFAM" id="SSF52172">
    <property type="entry name" value="CheY-like"/>
    <property type="match status" value="1"/>
</dbReference>
<feature type="domain" description="Response regulatory" evidence="3">
    <location>
        <begin position="10"/>
        <end position="125"/>
    </location>
</feature>
<comment type="caution">
    <text evidence="5">The sequence shown here is derived from an EMBL/GenBank/DDBJ whole genome shotgun (WGS) entry which is preliminary data.</text>
</comment>
<dbReference type="EMBL" id="JBHLXP010000001">
    <property type="protein sequence ID" value="MFC0048327.1"/>
    <property type="molecule type" value="Genomic_DNA"/>
</dbReference>
<dbReference type="Proteomes" id="UP001589813">
    <property type="component" value="Unassembled WGS sequence"/>
</dbReference>
<sequence length="444" mass="50120">MTTPAPSIPVLLCVDDEPGILKSLQRLFVGQPVRVLLAGSGQQALQLMQTEKVQLIISDMRMPQMNGAEFLAQAAQLQPDCYRILMTGYADLASTVQAINIGKIHRYVQKPWQNQELLTLIEEGLQLFRLVSANKQLTAQVARQNVELKALNHNLEEMVQHRTAQLKKTLHQLKAMIAQKEQDHKATLEVLYNIISSSPCLSGEFALNVSQTCVALARLLNLPREQRQQLRQAGLFSELGKLGLPTHLQLQPLHKMSPAERSQYLQHPQYAEDILAPAQHLQAVRDTIAQQYERFNGSGEPQHKVGTDICLTARVLAVARDFWLYVFQRLHPQPHTHEQALEQIRRHLGTWYDPEVVIALSTLVRSGLRTGNDRSSDGISVAELQPGMRLKHNLYNKKHLLLLPKGQQLTGPTIDSLQRYEIKHKESLVVPVEMVSPLDNTEEE</sequence>
<evidence type="ECO:0000256" key="2">
    <source>
        <dbReference type="SAM" id="Coils"/>
    </source>
</evidence>
<dbReference type="Pfam" id="PF13487">
    <property type="entry name" value="HD_5"/>
    <property type="match status" value="1"/>
</dbReference>
<dbReference type="PANTHER" id="PTHR45228:SF8">
    <property type="entry name" value="TWO-COMPONENT RESPONSE REGULATOR-RELATED"/>
    <property type="match status" value="1"/>
</dbReference>
<dbReference type="CDD" id="cd17569">
    <property type="entry name" value="REC_HupR-like"/>
    <property type="match status" value="1"/>
</dbReference>
<dbReference type="PANTHER" id="PTHR45228">
    <property type="entry name" value="CYCLIC DI-GMP PHOSPHODIESTERASE TM_0186-RELATED"/>
    <property type="match status" value="1"/>
</dbReference>
<keyword evidence="1" id="KW-0597">Phosphoprotein</keyword>
<dbReference type="CDD" id="cd00077">
    <property type="entry name" value="HDc"/>
    <property type="match status" value="1"/>
</dbReference>
<gene>
    <name evidence="5" type="ORF">ACFFJP_08500</name>
</gene>